<organism evidence="1 2">
    <name type="scientific">Pseudomonas libanensis</name>
    <dbReference type="NCBI Taxonomy" id="75588"/>
    <lineage>
        <taxon>Bacteria</taxon>
        <taxon>Pseudomonadati</taxon>
        <taxon>Pseudomonadota</taxon>
        <taxon>Gammaproteobacteria</taxon>
        <taxon>Pseudomonadales</taxon>
        <taxon>Pseudomonadaceae</taxon>
        <taxon>Pseudomonas</taxon>
    </lineage>
</organism>
<evidence type="ECO:0000313" key="2">
    <source>
        <dbReference type="Proteomes" id="UP000051446"/>
    </source>
</evidence>
<accession>A0A0R2Y6M4</accession>
<evidence type="ECO:0008006" key="3">
    <source>
        <dbReference type="Google" id="ProtNLM"/>
    </source>
</evidence>
<dbReference type="PATRIC" id="fig|75588.4.peg.97"/>
<gene>
    <name evidence="1" type="ORF">TU73_16760</name>
</gene>
<proteinExistence type="predicted"/>
<evidence type="ECO:0000313" key="1">
    <source>
        <dbReference type="EMBL" id="KRP44217.1"/>
    </source>
</evidence>
<comment type="caution">
    <text evidence="1">The sequence shown here is derived from an EMBL/GenBank/DDBJ whole genome shotgun (WGS) entry which is preliminary data.</text>
</comment>
<name>A0A0R2Y6M4_9PSED</name>
<dbReference type="EMBL" id="JYLH01000010">
    <property type="protein sequence ID" value="KRP44217.1"/>
    <property type="molecule type" value="Genomic_DNA"/>
</dbReference>
<dbReference type="Pfam" id="PF14103">
    <property type="entry name" value="DUF4276"/>
    <property type="match status" value="1"/>
</dbReference>
<sequence>MIRVHVICEGQTEEMFINEVLADAFQHKGIYLLPALIGKPGHKGGNFRFERLLTDVEKRLLGDRQAYCTTFFDFYGLPEEFPGKTNAAGKNTMDEKADCLLDAMVERLTNKLGDEAMRRFIPYVQMYEFEGLLFSCPKRLATGINQPALEERFVHIRNEFESPETINNSPMTAPSKRLQKLYAGYDKPLHGSLAAIEIGLPIIREQCSRFDAWIRQMEALE</sequence>
<dbReference type="AlphaFoldDB" id="A0A0R2Y6M4"/>
<protein>
    <recommendedName>
        <fullName evidence="3">DUF4276 family protein</fullName>
    </recommendedName>
</protein>
<dbReference type="RefSeq" id="WP_057013161.1">
    <property type="nucleotide sequence ID" value="NZ_JYLH01000010.1"/>
</dbReference>
<dbReference type="Proteomes" id="UP000051446">
    <property type="component" value="Unassembled WGS sequence"/>
</dbReference>
<dbReference type="InterPro" id="IPR025455">
    <property type="entry name" value="DUF4276"/>
</dbReference>
<reference evidence="1 2" key="1">
    <citation type="submission" date="2015-02" db="EMBL/GenBank/DDBJ databases">
        <title>Pseudomonas helleri sp. nov. and Pseudomonas weihenstephanensis sp. nov., isolated from raw cows milk.</title>
        <authorList>
            <person name="von Neubeck M."/>
            <person name="Huptas C."/>
            <person name="Wenning M."/>
            <person name="Scherer S."/>
        </authorList>
    </citation>
    <scope>NUCLEOTIDE SEQUENCE [LARGE SCALE GENOMIC DNA]</scope>
    <source>
        <strain evidence="1 2">DSM 17149</strain>
    </source>
</reference>